<feature type="non-terminal residue" evidence="2">
    <location>
        <position position="50"/>
    </location>
</feature>
<feature type="compositionally biased region" description="Pro residues" evidence="1">
    <location>
        <begin position="40"/>
        <end position="50"/>
    </location>
</feature>
<sequence length="50" mass="5265">PAQFCGPGGMNPVLTELISISPSPPSVRLHPGARRDQPDTQPPQPALHQA</sequence>
<feature type="non-terminal residue" evidence="2">
    <location>
        <position position="1"/>
    </location>
</feature>
<dbReference type="EMBL" id="JASDAP010000001">
    <property type="protein sequence ID" value="KAK1906087.1"/>
    <property type="molecule type" value="Genomic_DNA"/>
</dbReference>
<protein>
    <submittedName>
        <fullName evidence="2">3-octaprenyl-4-hydroxybenzoate carboxy-lyase</fullName>
    </submittedName>
</protein>
<reference evidence="2" key="1">
    <citation type="submission" date="2023-04" db="EMBL/GenBank/DDBJ databases">
        <title>Chromosome-level genome of Chaenocephalus aceratus.</title>
        <authorList>
            <person name="Park H."/>
        </authorList>
    </citation>
    <scope>NUCLEOTIDE SEQUENCE</scope>
    <source>
        <strain evidence="2">DE</strain>
        <tissue evidence="2">Muscle</tissue>
    </source>
</reference>
<evidence type="ECO:0000256" key="1">
    <source>
        <dbReference type="SAM" id="MobiDB-lite"/>
    </source>
</evidence>
<name>A0AAD9CPR9_DISEL</name>
<keyword evidence="3" id="KW-1185">Reference proteome</keyword>
<evidence type="ECO:0000313" key="2">
    <source>
        <dbReference type="EMBL" id="KAK1906087.1"/>
    </source>
</evidence>
<comment type="caution">
    <text evidence="2">The sequence shown here is derived from an EMBL/GenBank/DDBJ whole genome shotgun (WGS) entry which is preliminary data.</text>
</comment>
<dbReference type="Proteomes" id="UP001228049">
    <property type="component" value="Unassembled WGS sequence"/>
</dbReference>
<accession>A0AAD9CPR9</accession>
<dbReference type="AlphaFoldDB" id="A0AAD9CPR9"/>
<evidence type="ECO:0000313" key="3">
    <source>
        <dbReference type="Proteomes" id="UP001228049"/>
    </source>
</evidence>
<gene>
    <name evidence="2" type="ORF">KUDE01_008489</name>
</gene>
<feature type="region of interest" description="Disordered" evidence="1">
    <location>
        <begin position="15"/>
        <end position="50"/>
    </location>
</feature>
<proteinExistence type="predicted"/>
<organism evidence="2 3">
    <name type="scientific">Dissostichus eleginoides</name>
    <name type="common">Patagonian toothfish</name>
    <name type="synonym">Dissostichus amissus</name>
    <dbReference type="NCBI Taxonomy" id="100907"/>
    <lineage>
        <taxon>Eukaryota</taxon>
        <taxon>Metazoa</taxon>
        <taxon>Chordata</taxon>
        <taxon>Craniata</taxon>
        <taxon>Vertebrata</taxon>
        <taxon>Euteleostomi</taxon>
        <taxon>Actinopterygii</taxon>
        <taxon>Neopterygii</taxon>
        <taxon>Teleostei</taxon>
        <taxon>Neoteleostei</taxon>
        <taxon>Acanthomorphata</taxon>
        <taxon>Eupercaria</taxon>
        <taxon>Perciformes</taxon>
        <taxon>Notothenioidei</taxon>
        <taxon>Nototheniidae</taxon>
        <taxon>Dissostichus</taxon>
    </lineage>
</organism>